<organism evidence="3 4">
    <name type="scientific">Nothocercus julius</name>
    <dbReference type="NCBI Taxonomy" id="2585813"/>
    <lineage>
        <taxon>Eukaryota</taxon>
        <taxon>Metazoa</taxon>
        <taxon>Chordata</taxon>
        <taxon>Craniata</taxon>
        <taxon>Vertebrata</taxon>
        <taxon>Euteleostomi</taxon>
        <taxon>Archelosauria</taxon>
        <taxon>Archosauria</taxon>
        <taxon>Dinosauria</taxon>
        <taxon>Saurischia</taxon>
        <taxon>Theropoda</taxon>
        <taxon>Coelurosauria</taxon>
        <taxon>Aves</taxon>
        <taxon>Palaeognathae</taxon>
        <taxon>Tinamiformes</taxon>
        <taxon>Tinamidae</taxon>
        <taxon>Nothocercus</taxon>
    </lineage>
</organism>
<name>A0A7K7W729_9AVES</name>
<evidence type="ECO:0000313" key="4">
    <source>
        <dbReference type="Proteomes" id="UP000531559"/>
    </source>
</evidence>
<comment type="caution">
    <text evidence="3">The sequence shown here is derived from an EMBL/GenBank/DDBJ whole genome shotgun (WGS) entry which is preliminary data.</text>
</comment>
<feature type="compositionally biased region" description="Low complexity" evidence="2">
    <location>
        <begin position="725"/>
        <end position="741"/>
    </location>
</feature>
<dbReference type="GO" id="GO:0099518">
    <property type="term" value="P:vesicle cytoskeletal trafficking"/>
    <property type="evidence" value="ECO:0007669"/>
    <property type="project" value="TreeGrafter"/>
</dbReference>
<dbReference type="GO" id="GO:0005802">
    <property type="term" value="C:trans-Golgi network"/>
    <property type="evidence" value="ECO:0007669"/>
    <property type="project" value="TreeGrafter"/>
</dbReference>
<feature type="compositionally biased region" description="Basic and acidic residues" evidence="2">
    <location>
        <begin position="713"/>
        <end position="724"/>
    </location>
</feature>
<feature type="compositionally biased region" description="Polar residues" evidence="2">
    <location>
        <begin position="55"/>
        <end position="66"/>
    </location>
</feature>
<dbReference type="PANTHER" id="PTHR18911">
    <property type="entry name" value="CTCL TUMOR ANTIGEN HD-CL-01"/>
    <property type="match status" value="1"/>
</dbReference>
<dbReference type="InterPro" id="IPR038830">
    <property type="entry name" value="CCDC186"/>
</dbReference>
<feature type="coiled-coil region" evidence="1">
    <location>
        <begin position="772"/>
        <end position="806"/>
    </location>
</feature>
<keyword evidence="4" id="KW-1185">Reference proteome</keyword>
<dbReference type="Proteomes" id="UP000531559">
    <property type="component" value="Unassembled WGS sequence"/>
</dbReference>
<reference evidence="3 4" key="1">
    <citation type="submission" date="2019-09" db="EMBL/GenBank/DDBJ databases">
        <title>Bird 10,000 Genomes (B10K) Project - Family phase.</title>
        <authorList>
            <person name="Zhang G."/>
        </authorList>
    </citation>
    <scope>NUCLEOTIDE SEQUENCE [LARGE SCALE GENOMIC DNA]</scope>
    <source>
        <strain evidence="3">B10K-MSB-01</strain>
    </source>
</reference>
<feature type="region of interest" description="Disordered" evidence="2">
    <location>
        <begin position="713"/>
        <end position="758"/>
    </location>
</feature>
<evidence type="ECO:0000256" key="1">
    <source>
        <dbReference type="SAM" id="Coils"/>
    </source>
</evidence>
<dbReference type="EMBL" id="VZSV01000061">
    <property type="protein sequence ID" value="NXA49520.1"/>
    <property type="molecule type" value="Genomic_DNA"/>
</dbReference>
<accession>A0A7K7W729</accession>
<dbReference type="OrthoDB" id="5583482at2759"/>
<protein>
    <submittedName>
        <fullName evidence="3">CC186 protein</fullName>
    </submittedName>
</protein>
<feature type="non-terminal residue" evidence="3">
    <location>
        <position position="1"/>
    </location>
</feature>
<feature type="region of interest" description="Disordered" evidence="2">
    <location>
        <begin position="1"/>
        <end position="118"/>
    </location>
</feature>
<feature type="coiled-coil region" evidence="1">
    <location>
        <begin position="209"/>
        <end position="454"/>
    </location>
</feature>
<sequence>MQSTLEPVSLLDDASSCSPANKPETPEMKDSSNICCAGDDANTLERESKLLPLNHDSTMTDPSSNGSPGGGQEQQCEPDHGGGGDCSANTGCERKVEGPKRTGHFASGDFDPKSNQTEQSLMEILQELREESDLMKKSTNKIYSESPYDTDCTKKLISTIHQTSQEDLLEEIESELLSTDFSKERKLPNGVRKGEHALTVFEKCVQDKYLEQEQTIKKLIKENKKHQELILDICSEKDNLKDELKKRTETEKQHLNIIKQLEARIEDLNKEVKTSKDKLLTQDAAAKNAIQQLHKEMAFRMDQANKKCEEARHEKETMVMKYVRGEKESLDLRKEKEILERRMRDANKEIEKHTNKIKQLSQEKGRLHQLYETKDGEATRLNREIEKLKEEINSHVIKVKWAQNKLKTEMDSHKETKDRLKDATTKLTQAKEEAEQIRKNCQEMIKTYQESEEIKSNELDAKLRITKGELEKQMQEKSDHLEVHHAKIKELEDLKRTFKEGMDELRTLRTKVKCLEDERLRTEDELSKYKEIINRQKAEIQNLLDRVKIVDHLQDQHQRDEQEISALKEEVDGLNSLIADLQKDIEGSRKRESELLIFTEKLTSKNAQLQSENNSLQSQVDKLSYSERELQSQLDRVRQTKDDLASKLQKEEDLRKVEVETLQAQLASEQKELAARKTHVDELKDELATQKRKHAANLKDLTKQLQLARRKLDQMENGNYDKEGSSMGSRSSSSGSLNARSSNEDRSPENTASAATVDSLPEVDKSVLIERIVRLQKAHARKNEKMEFMEDHIKQLVEEIRKKTKIIQSYILREEAGTLSSEASDFNKVHLSRRGGIMASLYTSHPADSGLTLELSLEINRKLQAVLEDTLLKNITLKENLQTLGTEIERLTKHQHELERRIKPT</sequence>
<evidence type="ECO:0000313" key="3">
    <source>
        <dbReference type="EMBL" id="NXA49520.1"/>
    </source>
</evidence>
<gene>
    <name evidence="3" type="primary">Ccdc186</name>
    <name evidence="3" type="ORF">NOTJUL_R09474</name>
</gene>
<dbReference type="PANTHER" id="PTHR18911:SF5">
    <property type="entry name" value="COILED-COIL DOMAIN-CONTAINING PROTEIN 186"/>
    <property type="match status" value="1"/>
</dbReference>
<keyword evidence="1" id="KW-0175">Coiled coil</keyword>
<evidence type="ECO:0000256" key="2">
    <source>
        <dbReference type="SAM" id="MobiDB-lite"/>
    </source>
</evidence>
<dbReference type="GO" id="GO:0031267">
    <property type="term" value="F:small GTPase binding"/>
    <property type="evidence" value="ECO:0007669"/>
    <property type="project" value="TreeGrafter"/>
</dbReference>
<proteinExistence type="predicted"/>
<feature type="non-terminal residue" evidence="3">
    <location>
        <position position="905"/>
    </location>
</feature>
<dbReference type="AlphaFoldDB" id="A0A7K7W729"/>